<comment type="caution">
    <text evidence="7">The sequence shown here is derived from an EMBL/GenBank/DDBJ whole genome shotgun (WGS) entry which is preliminary data.</text>
</comment>
<dbReference type="PROSITE" id="PS50931">
    <property type="entry name" value="HTH_LYSR"/>
    <property type="match status" value="1"/>
</dbReference>
<dbReference type="CDD" id="cd05466">
    <property type="entry name" value="PBP2_LTTR_substrate"/>
    <property type="match status" value="1"/>
</dbReference>
<dbReference type="InterPro" id="IPR005119">
    <property type="entry name" value="LysR_subst-bd"/>
</dbReference>
<evidence type="ECO:0000259" key="6">
    <source>
        <dbReference type="PROSITE" id="PS50931"/>
    </source>
</evidence>
<evidence type="ECO:0000313" key="7">
    <source>
        <dbReference type="EMBL" id="MDR6213696.1"/>
    </source>
</evidence>
<feature type="domain" description="HTH lysR-type" evidence="6">
    <location>
        <begin position="31"/>
        <end position="88"/>
    </location>
</feature>
<dbReference type="Proteomes" id="UP001267710">
    <property type="component" value="Unassembled WGS sequence"/>
</dbReference>
<name>A0ABU1I9P8_9BURK</name>
<dbReference type="RefSeq" id="WP_309827442.1">
    <property type="nucleotide sequence ID" value="NZ_JAVIZX010000001.1"/>
</dbReference>
<dbReference type="Gene3D" id="1.10.10.10">
    <property type="entry name" value="Winged helix-like DNA-binding domain superfamily/Winged helix DNA-binding domain"/>
    <property type="match status" value="1"/>
</dbReference>
<dbReference type="InterPro" id="IPR036390">
    <property type="entry name" value="WH_DNA-bd_sf"/>
</dbReference>
<evidence type="ECO:0000256" key="5">
    <source>
        <dbReference type="SAM" id="MobiDB-lite"/>
    </source>
</evidence>
<dbReference type="Pfam" id="PF03466">
    <property type="entry name" value="LysR_substrate"/>
    <property type="match status" value="1"/>
</dbReference>
<evidence type="ECO:0000256" key="4">
    <source>
        <dbReference type="ARBA" id="ARBA00023163"/>
    </source>
</evidence>
<feature type="region of interest" description="Disordered" evidence="5">
    <location>
        <begin position="1"/>
        <end position="21"/>
    </location>
</feature>
<protein>
    <submittedName>
        <fullName evidence="7">DNA-binding transcriptional LysR family regulator</fullName>
    </submittedName>
</protein>
<keyword evidence="2" id="KW-0805">Transcription regulation</keyword>
<evidence type="ECO:0000256" key="2">
    <source>
        <dbReference type="ARBA" id="ARBA00023015"/>
    </source>
</evidence>
<evidence type="ECO:0000256" key="1">
    <source>
        <dbReference type="ARBA" id="ARBA00009437"/>
    </source>
</evidence>
<dbReference type="InterPro" id="IPR000847">
    <property type="entry name" value="LysR_HTH_N"/>
</dbReference>
<organism evidence="7 8">
    <name type="scientific">Paracidovorax wautersii</name>
    <dbReference type="NCBI Taxonomy" id="1177982"/>
    <lineage>
        <taxon>Bacteria</taxon>
        <taxon>Pseudomonadati</taxon>
        <taxon>Pseudomonadota</taxon>
        <taxon>Betaproteobacteria</taxon>
        <taxon>Burkholderiales</taxon>
        <taxon>Comamonadaceae</taxon>
        <taxon>Paracidovorax</taxon>
    </lineage>
</organism>
<sequence>MQVKKPVSSLSAPPQAPAPRQRAVLGQVADMDLRLLQVFKSVVDCGGMAAAELELNIGTSTVSRHVKDLETRLGLTLCRRGRAGFALTPEGQRVYEETLRLLAAVRGFRDGIDDIHARMGGQLAVAVFDKTASNPAAHIDAAIAAFTAEAPDVQLQLHVGSINAIERGVIDGSYQVGIIPAHRSSQSLVYTDLFTETMLLYCGAGHPLFGADHAALDWDAVRAYPFAGLGYHSPNMELSHQARLTRSATGFDQESIATLVLSGRYLGFLPDHYAEVFERQGRLQPVGPERFFYRCQFVSLVRRSPAPSRAAQVFAQSLARAHGAAG</sequence>
<dbReference type="PANTHER" id="PTHR30126:SF98">
    <property type="entry name" value="HTH-TYPE TRANSCRIPTIONAL ACTIVATOR BAUR"/>
    <property type="match status" value="1"/>
</dbReference>
<dbReference type="GO" id="GO:0003677">
    <property type="term" value="F:DNA binding"/>
    <property type="evidence" value="ECO:0007669"/>
    <property type="project" value="UniProtKB-KW"/>
</dbReference>
<evidence type="ECO:0000256" key="3">
    <source>
        <dbReference type="ARBA" id="ARBA00023125"/>
    </source>
</evidence>
<keyword evidence="4" id="KW-0804">Transcription</keyword>
<reference evidence="7 8" key="1">
    <citation type="submission" date="2023-08" db="EMBL/GenBank/DDBJ databases">
        <title>Functional and genomic diversity of the sorghum phyllosphere microbiome.</title>
        <authorList>
            <person name="Shade A."/>
        </authorList>
    </citation>
    <scope>NUCLEOTIDE SEQUENCE [LARGE SCALE GENOMIC DNA]</scope>
    <source>
        <strain evidence="7 8">SORGH_AS_0335</strain>
    </source>
</reference>
<accession>A0ABU1I9P8</accession>
<proteinExistence type="inferred from homology"/>
<evidence type="ECO:0000313" key="8">
    <source>
        <dbReference type="Proteomes" id="UP001267710"/>
    </source>
</evidence>
<dbReference type="InterPro" id="IPR036388">
    <property type="entry name" value="WH-like_DNA-bd_sf"/>
</dbReference>
<dbReference type="SUPFAM" id="SSF46785">
    <property type="entry name" value="Winged helix' DNA-binding domain"/>
    <property type="match status" value="1"/>
</dbReference>
<gene>
    <name evidence="7" type="ORF">QE399_001385</name>
</gene>
<dbReference type="PANTHER" id="PTHR30126">
    <property type="entry name" value="HTH-TYPE TRANSCRIPTIONAL REGULATOR"/>
    <property type="match status" value="1"/>
</dbReference>
<keyword evidence="8" id="KW-1185">Reference proteome</keyword>
<dbReference type="Pfam" id="PF00126">
    <property type="entry name" value="HTH_1"/>
    <property type="match status" value="1"/>
</dbReference>
<keyword evidence="3 7" id="KW-0238">DNA-binding</keyword>
<dbReference type="SUPFAM" id="SSF53850">
    <property type="entry name" value="Periplasmic binding protein-like II"/>
    <property type="match status" value="1"/>
</dbReference>
<dbReference type="Gene3D" id="3.40.190.290">
    <property type="match status" value="1"/>
</dbReference>
<comment type="similarity">
    <text evidence="1">Belongs to the LysR transcriptional regulatory family.</text>
</comment>
<dbReference type="EMBL" id="JAVIZX010000001">
    <property type="protein sequence ID" value="MDR6213696.1"/>
    <property type="molecule type" value="Genomic_DNA"/>
</dbReference>